<dbReference type="Proteomes" id="UP001055117">
    <property type="component" value="Unassembled WGS sequence"/>
</dbReference>
<keyword evidence="2" id="KW-1185">Reference proteome</keyword>
<reference evidence="1 2" key="1">
    <citation type="journal article" date="2021" name="Front. Microbiol.">
        <title>Comprehensive Comparative Genomics and Phenotyping of Methylobacterium Species.</title>
        <authorList>
            <person name="Alessa O."/>
            <person name="Ogura Y."/>
            <person name="Fujitani Y."/>
            <person name="Takami H."/>
            <person name="Hayashi T."/>
            <person name="Sahin N."/>
            <person name="Tani A."/>
        </authorList>
    </citation>
    <scope>NUCLEOTIDE SEQUENCE [LARGE SCALE GENOMIC DNA]</scope>
    <source>
        <strain evidence="1 2">DSM 23679</strain>
    </source>
</reference>
<accession>A0ABQ4QEB9</accession>
<protein>
    <submittedName>
        <fullName evidence="1">Uncharacterized protein</fullName>
    </submittedName>
</protein>
<dbReference type="EMBL" id="BPQG01000010">
    <property type="protein sequence ID" value="GJD43190.1"/>
    <property type="molecule type" value="Genomic_DNA"/>
</dbReference>
<evidence type="ECO:0000313" key="2">
    <source>
        <dbReference type="Proteomes" id="UP001055117"/>
    </source>
</evidence>
<sequence length="80" mass="8972">MRHRSHAPVLDYFLEILRAHRASGRLHAQVAHGMEAYVLHVTRLADEHVLTGVEALVAANRAVTLALALPQLPEDRHEPR</sequence>
<proteinExistence type="predicted"/>
<organism evidence="1 2">
    <name type="scientific">Methylobacterium cerastii</name>
    <dbReference type="NCBI Taxonomy" id="932741"/>
    <lineage>
        <taxon>Bacteria</taxon>
        <taxon>Pseudomonadati</taxon>
        <taxon>Pseudomonadota</taxon>
        <taxon>Alphaproteobacteria</taxon>
        <taxon>Hyphomicrobiales</taxon>
        <taxon>Methylobacteriaceae</taxon>
        <taxon>Methylobacterium</taxon>
    </lineage>
</organism>
<dbReference type="RefSeq" id="WP_147853473.1">
    <property type="nucleotide sequence ID" value="NZ_BPQG01000010.1"/>
</dbReference>
<gene>
    <name evidence="1" type="ORF">AFCDBAGC_1037</name>
</gene>
<comment type="caution">
    <text evidence="1">The sequence shown here is derived from an EMBL/GenBank/DDBJ whole genome shotgun (WGS) entry which is preliminary data.</text>
</comment>
<evidence type="ECO:0000313" key="1">
    <source>
        <dbReference type="EMBL" id="GJD43190.1"/>
    </source>
</evidence>
<name>A0ABQ4QEB9_9HYPH</name>